<dbReference type="GO" id="GO:0005743">
    <property type="term" value="C:mitochondrial inner membrane"/>
    <property type="evidence" value="ECO:0007669"/>
    <property type="project" value="TreeGrafter"/>
</dbReference>
<evidence type="ECO:0000256" key="1">
    <source>
        <dbReference type="ARBA" id="ARBA00004141"/>
    </source>
</evidence>
<dbReference type="GO" id="GO:0032979">
    <property type="term" value="P:protein insertion into mitochondrial inner membrane from matrix"/>
    <property type="evidence" value="ECO:0007669"/>
    <property type="project" value="TreeGrafter"/>
</dbReference>
<comment type="subcellular location">
    <subcellularLocation>
        <location evidence="1 6">Membrane</location>
        <topology evidence="1 6">Multi-pass membrane protein</topology>
    </subcellularLocation>
</comment>
<dbReference type="PANTHER" id="PTHR12428:SF65">
    <property type="entry name" value="CYTOCHROME C OXIDASE ASSEMBLY PROTEIN COX18, MITOCHONDRIAL"/>
    <property type="match status" value="1"/>
</dbReference>
<dbReference type="Pfam" id="PF02096">
    <property type="entry name" value="60KD_IMP"/>
    <property type="match status" value="1"/>
</dbReference>
<dbReference type="GO" id="GO:0033617">
    <property type="term" value="P:mitochondrial respiratory chain complex IV assembly"/>
    <property type="evidence" value="ECO:0007669"/>
    <property type="project" value="TreeGrafter"/>
</dbReference>
<feature type="transmembrane region" description="Helical" evidence="7">
    <location>
        <begin position="52"/>
        <end position="73"/>
    </location>
</feature>
<feature type="transmembrane region" description="Helical" evidence="7">
    <location>
        <begin position="258"/>
        <end position="278"/>
    </location>
</feature>
<dbReference type="OMA" id="VWAKNRQ"/>
<evidence type="ECO:0000256" key="3">
    <source>
        <dbReference type="ARBA" id="ARBA00022692"/>
    </source>
</evidence>
<keyword evidence="10" id="KW-1185">Reference proteome</keyword>
<protein>
    <recommendedName>
        <fullName evidence="8">Membrane insertase YidC/Oxa/ALB C-terminal domain-containing protein</fullName>
    </recommendedName>
</protein>
<evidence type="ECO:0000256" key="2">
    <source>
        <dbReference type="ARBA" id="ARBA00009877"/>
    </source>
</evidence>
<dbReference type="PANTHER" id="PTHR12428">
    <property type="entry name" value="OXA1"/>
    <property type="match status" value="1"/>
</dbReference>
<dbReference type="AlphaFoldDB" id="A0A0D2N1H2"/>
<dbReference type="InterPro" id="IPR028055">
    <property type="entry name" value="YidC/Oxa/ALB_C"/>
</dbReference>
<accession>A0A0D2N1H2</accession>
<dbReference type="OrthoDB" id="2436667at2759"/>
<reference evidence="10" key="1">
    <citation type="submission" date="2014-04" db="EMBL/GenBank/DDBJ databases">
        <title>Evolutionary Origins and Diversification of the Mycorrhizal Mutualists.</title>
        <authorList>
            <consortium name="DOE Joint Genome Institute"/>
            <consortium name="Mycorrhizal Genomics Consortium"/>
            <person name="Kohler A."/>
            <person name="Kuo A."/>
            <person name="Nagy L.G."/>
            <person name="Floudas D."/>
            <person name="Copeland A."/>
            <person name="Barry K.W."/>
            <person name="Cichocki N."/>
            <person name="Veneault-Fourrey C."/>
            <person name="LaButti K."/>
            <person name="Lindquist E.A."/>
            <person name="Lipzen A."/>
            <person name="Lundell T."/>
            <person name="Morin E."/>
            <person name="Murat C."/>
            <person name="Riley R."/>
            <person name="Ohm R."/>
            <person name="Sun H."/>
            <person name="Tunlid A."/>
            <person name="Henrissat B."/>
            <person name="Grigoriev I.V."/>
            <person name="Hibbett D.S."/>
            <person name="Martin F."/>
        </authorList>
    </citation>
    <scope>NUCLEOTIDE SEQUENCE [LARGE SCALE GENOMIC DNA]</scope>
    <source>
        <strain evidence="10">FD-334 SS-4</strain>
    </source>
</reference>
<evidence type="ECO:0000256" key="4">
    <source>
        <dbReference type="ARBA" id="ARBA00022989"/>
    </source>
</evidence>
<keyword evidence="3 6" id="KW-0812">Transmembrane</keyword>
<evidence type="ECO:0000259" key="8">
    <source>
        <dbReference type="Pfam" id="PF02096"/>
    </source>
</evidence>
<evidence type="ECO:0000313" key="9">
    <source>
        <dbReference type="EMBL" id="KJA30188.1"/>
    </source>
</evidence>
<evidence type="ECO:0000313" key="10">
    <source>
        <dbReference type="Proteomes" id="UP000054270"/>
    </source>
</evidence>
<dbReference type="EMBL" id="KN817518">
    <property type="protein sequence ID" value="KJA30188.1"/>
    <property type="molecule type" value="Genomic_DNA"/>
</dbReference>
<name>A0A0D2N1H2_HYPSF</name>
<organism evidence="9 10">
    <name type="scientific">Hypholoma sublateritium (strain FD-334 SS-4)</name>
    <dbReference type="NCBI Taxonomy" id="945553"/>
    <lineage>
        <taxon>Eukaryota</taxon>
        <taxon>Fungi</taxon>
        <taxon>Dikarya</taxon>
        <taxon>Basidiomycota</taxon>
        <taxon>Agaricomycotina</taxon>
        <taxon>Agaricomycetes</taxon>
        <taxon>Agaricomycetidae</taxon>
        <taxon>Agaricales</taxon>
        <taxon>Agaricineae</taxon>
        <taxon>Strophariaceae</taxon>
        <taxon>Hypholoma</taxon>
    </lineage>
</organism>
<evidence type="ECO:0000256" key="5">
    <source>
        <dbReference type="ARBA" id="ARBA00023136"/>
    </source>
</evidence>
<evidence type="ECO:0000256" key="6">
    <source>
        <dbReference type="RuleBase" id="RU003945"/>
    </source>
</evidence>
<evidence type="ECO:0000256" key="7">
    <source>
        <dbReference type="SAM" id="Phobius"/>
    </source>
</evidence>
<comment type="similarity">
    <text evidence="2 6">Belongs to the OXA1/ALB3/YidC family.</text>
</comment>
<keyword evidence="4 7" id="KW-1133">Transmembrane helix</keyword>
<sequence>MFALHRARLQTHSIYLRASHNSSSRRFFVQDVCNGFLDLAIALPLPPSLPPYSSAIILVTIVSRFALLPISIWGHRRTRRLEDIVEPEIRKLAPVLAKQIFNDMQNAKIRGDKEYLKKYHSVKLSKELTARRDALLTKHRCRPLPSVLVPPLSQLPVFMGLTVLFNRLSITPTPFDSESFLTLTSLAHPDPTMALPLVLGFITMANVESKNWLMTAAEREQQRKFEDRPHAANLIKPVLRGLSVIRIVVAAITPGSVALYWVSSATFGLIQTWTFDWMDMQRRKRRLLLQPKVPETPEVLKKKTSPSKSSVRQ</sequence>
<proteinExistence type="inferred from homology"/>
<dbReference type="STRING" id="945553.A0A0D2N1H2"/>
<dbReference type="GO" id="GO:0032977">
    <property type="term" value="F:membrane insertase activity"/>
    <property type="evidence" value="ECO:0007669"/>
    <property type="project" value="InterPro"/>
</dbReference>
<dbReference type="Proteomes" id="UP000054270">
    <property type="component" value="Unassembled WGS sequence"/>
</dbReference>
<feature type="domain" description="Membrane insertase YidC/Oxa/ALB C-terminal" evidence="8">
    <location>
        <begin position="53"/>
        <end position="274"/>
    </location>
</feature>
<keyword evidence="5 7" id="KW-0472">Membrane</keyword>
<dbReference type="InterPro" id="IPR001708">
    <property type="entry name" value="YidC/ALB3/OXA1/COX18"/>
</dbReference>
<gene>
    <name evidence="9" type="ORF">HYPSUDRAFT_196445</name>
</gene>